<accession>A0A2T0WDF8</accession>
<protein>
    <submittedName>
        <fullName evidence="2">Uncharacterized protein</fullName>
    </submittedName>
</protein>
<reference evidence="2 3" key="1">
    <citation type="submission" date="2018-03" db="EMBL/GenBank/DDBJ databases">
        <title>Genomic Encyclopedia of Archaeal and Bacterial Type Strains, Phase II (KMG-II): from individual species to whole genera.</title>
        <authorList>
            <person name="Goeker M."/>
        </authorList>
    </citation>
    <scope>NUCLEOTIDE SEQUENCE [LARGE SCALE GENOMIC DNA]</scope>
    <source>
        <strain evidence="2 3">DSM 27929</strain>
    </source>
</reference>
<dbReference type="PROSITE" id="PS51257">
    <property type="entry name" value="PROKAR_LIPOPROTEIN"/>
    <property type="match status" value="1"/>
</dbReference>
<proteinExistence type="predicted"/>
<dbReference type="AlphaFoldDB" id="A0A2T0WDF8"/>
<evidence type="ECO:0000313" key="3">
    <source>
        <dbReference type="Proteomes" id="UP000238157"/>
    </source>
</evidence>
<feature type="signal peptide" evidence="1">
    <location>
        <begin position="1"/>
        <end position="25"/>
    </location>
</feature>
<organism evidence="2 3">
    <name type="scientific">Mongoliibacter ruber</name>
    <dbReference type="NCBI Taxonomy" id="1750599"/>
    <lineage>
        <taxon>Bacteria</taxon>
        <taxon>Pseudomonadati</taxon>
        <taxon>Bacteroidota</taxon>
        <taxon>Cytophagia</taxon>
        <taxon>Cytophagales</taxon>
        <taxon>Cyclobacteriaceae</taxon>
        <taxon>Mongoliibacter</taxon>
    </lineage>
</organism>
<gene>
    <name evidence="2" type="ORF">CLW00_11714</name>
</gene>
<evidence type="ECO:0000256" key="1">
    <source>
        <dbReference type="SAM" id="SignalP"/>
    </source>
</evidence>
<dbReference type="OrthoDB" id="1493553at2"/>
<evidence type="ECO:0000313" key="2">
    <source>
        <dbReference type="EMBL" id="PRY84737.1"/>
    </source>
</evidence>
<keyword evidence="1" id="KW-0732">Signal</keyword>
<keyword evidence="3" id="KW-1185">Reference proteome</keyword>
<dbReference type="Proteomes" id="UP000238157">
    <property type="component" value="Unassembled WGS sequence"/>
</dbReference>
<sequence length="181" mass="20546">MKKYYFKFYISLFCLLSFSILTSCLEDDGDSGNALTSNTSFEARDAITGEFEATGEFVTQYISEFELHVAGLDIWDSSDPVNPQFLIGIQMYDEEEIELTTGLYTLRDSFLAGGDLGRFGVGLTWWDESRNATIFSEVEQGFIRIRDISETRIRGEFAFDVKSPATGEKIVVREGNFDIRR</sequence>
<feature type="chain" id="PRO_5015746707" evidence="1">
    <location>
        <begin position="26"/>
        <end position="181"/>
    </location>
</feature>
<comment type="caution">
    <text evidence="2">The sequence shown here is derived from an EMBL/GenBank/DDBJ whole genome shotgun (WGS) entry which is preliminary data.</text>
</comment>
<name>A0A2T0WDF8_9BACT</name>
<dbReference type="RefSeq" id="WP_106135393.1">
    <property type="nucleotide sequence ID" value="NZ_PVTR01000017.1"/>
</dbReference>
<dbReference type="EMBL" id="PVTR01000017">
    <property type="protein sequence ID" value="PRY84737.1"/>
    <property type="molecule type" value="Genomic_DNA"/>
</dbReference>